<evidence type="ECO:0000313" key="3">
    <source>
        <dbReference type="EMBL" id="MEJ8277941.1"/>
    </source>
</evidence>
<dbReference type="Proteomes" id="UP001364211">
    <property type="component" value="Unassembled WGS sequence"/>
</dbReference>
<evidence type="ECO:0000256" key="1">
    <source>
        <dbReference type="SAM" id="MobiDB-lite"/>
    </source>
</evidence>
<dbReference type="GO" id="GO:0016787">
    <property type="term" value="F:hydrolase activity"/>
    <property type="evidence" value="ECO:0007669"/>
    <property type="project" value="UniProtKB-KW"/>
</dbReference>
<accession>A0ABU8T302</accession>
<dbReference type="InterPro" id="IPR050471">
    <property type="entry name" value="AB_hydrolase"/>
</dbReference>
<comment type="caution">
    <text evidence="3">The sequence shown here is derived from an EMBL/GenBank/DDBJ whole genome shotgun (WGS) entry which is preliminary data.</text>
</comment>
<dbReference type="Gene3D" id="3.40.50.1820">
    <property type="entry name" value="alpha/beta hydrolase"/>
    <property type="match status" value="1"/>
</dbReference>
<feature type="domain" description="AB hydrolase-1" evidence="2">
    <location>
        <begin position="21"/>
        <end position="130"/>
    </location>
</feature>
<evidence type="ECO:0000313" key="4">
    <source>
        <dbReference type="Proteomes" id="UP001364211"/>
    </source>
</evidence>
<dbReference type="InterPro" id="IPR029058">
    <property type="entry name" value="AB_hydrolase_fold"/>
</dbReference>
<dbReference type="EMBL" id="JBBJUP010000002">
    <property type="protein sequence ID" value="MEJ8277941.1"/>
    <property type="molecule type" value="Genomic_DNA"/>
</dbReference>
<evidence type="ECO:0000259" key="2">
    <source>
        <dbReference type="Pfam" id="PF00561"/>
    </source>
</evidence>
<dbReference type="PANTHER" id="PTHR43433:SF5">
    <property type="entry name" value="AB HYDROLASE-1 DOMAIN-CONTAINING PROTEIN"/>
    <property type="match status" value="1"/>
</dbReference>
<protein>
    <submittedName>
        <fullName evidence="3">Alpha/beta hydrolase</fullName>
    </submittedName>
</protein>
<dbReference type="PANTHER" id="PTHR43433">
    <property type="entry name" value="HYDROLASE, ALPHA/BETA FOLD FAMILY PROTEIN"/>
    <property type="match status" value="1"/>
</dbReference>
<proteinExistence type="predicted"/>
<reference evidence="3 4" key="1">
    <citation type="submission" date="2024-03" db="EMBL/GenBank/DDBJ databases">
        <title>Draft genome sequence of Pseudonocardia sp. DW16-2.</title>
        <authorList>
            <person name="Duangmal K."/>
        </authorList>
    </citation>
    <scope>NUCLEOTIDE SEQUENCE [LARGE SCALE GENOMIC DNA]</scope>
    <source>
        <strain evidence="3 4">DW16-2</strain>
    </source>
</reference>
<keyword evidence="4" id="KW-1185">Reference proteome</keyword>
<name>A0ABU8T302_9PSEU</name>
<sequence length="288" mass="30706">MGSFEVAGAVLDHDLTGDAGPAVVALHGLTSSRRRESVMGLDVAGRITGIRLLRYDARGHGRSTGTTDPADYRWPSLARDLLALLDHALPGRRVHGIGPSMGAGTLLHAALADPDRFASLTLMLPPTAWDTRRARAADYERAAVAVEAGGVTAFDPGTDEELLPPAARGRPRTAPDVRADVLPAVLRGAAATDLPDPDELERITVPVQILAWTGDPGHPESTARTLRSRLPAAGLAIAETPDDVRWWVRLVAARLRRWETLDPTPPAPSGRPRGDRAGVSPCEGRWSE</sequence>
<feature type="region of interest" description="Disordered" evidence="1">
    <location>
        <begin position="260"/>
        <end position="288"/>
    </location>
</feature>
<dbReference type="RefSeq" id="WP_340286057.1">
    <property type="nucleotide sequence ID" value="NZ_JBBJUP010000002.1"/>
</dbReference>
<keyword evidence="3" id="KW-0378">Hydrolase</keyword>
<dbReference type="Pfam" id="PF00561">
    <property type="entry name" value="Abhydrolase_1"/>
    <property type="match status" value="1"/>
</dbReference>
<gene>
    <name evidence="3" type="ORF">WJX68_03265</name>
</gene>
<dbReference type="InterPro" id="IPR000073">
    <property type="entry name" value="AB_hydrolase_1"/>
</dbReference>
<organism evidence="3 4">
    <name type="scientific">Pseudonocardia spirodelae</name>
    <dbReference type="NCBI Taxonomy" id="3133431"/>
    <lineage>
        <taxon>Bacteria</taxon>
        <taxon>Bacillati</taxon>
        <taxon>Actinomycetota</taxon>
        <taxon>Actinomycetes</taxon>
        <taxon>Pseudonocardiales</taxon>
        <taxon>Pseudonocardiaceae</taxon>
        <taxon>Pseudonocardia</taxon>
    </lineage>
</organism>
<dbReference type="SUPFAM" id="SSF53474">
    <property type="entry name" value="alpha/beta-Hydrolases"/>
    <property type="match status" value="1"/>
</dbReference>